<dbReference type="PANTHER" id="PTHR43364:SF4">
    <property type="entry name" value="NAD(P)-LINKED OXIDOREDUCTASE SUPERFAMILY PROTEIN"/>
    <property type="match status" value="1"/>
</dbReference>
<evidence type="ECO:0000259" key="2">
    <source>
        <dbReference type="Pfam" id="PF00248"/>
    </source>
</evidence>
<dbReference type="InterPro" id="IPR050523">
    <property type="entry name" value="AKR_Detox_Biosynth"/>
</dbReference>
<dbReference type="AlphaFoldDB" id="A0A6C0P5K8"/>
<dbReference type="RefSeq" id="WP_162643797.1">
    <property type="nucleotide sequence ID" value="NZ_CP048286.1"/>
</dbReference>
<reference evidence="3 4" key="1">
    <citation type="submission" date="2020-02" db="EMBL/GenBank/DDBJ databases">
        <title>Paenibacillus sp. nov., isolated from rhizosphere soil of tomato.</title>
        <authorList>
            <person name="Weon H.-Y."/>
            <person name="Lee S.A."/>
        </authorList>
    </citation>
    <scope>NUCLEOTIDE SEQUENCE [LARGE SCALE GENOMIC DNA]</scope>
    <source>
        <strain evidence="3 4">14171R-81</strain>
    </source>
</reference>
<dbReference type="SUPFAM" id="SSF51430">
    <property type="entry name" value="NAD(P)-linked oxidoreductase"/>
    <property type="match status" value="1"/>
</dbReference>
<evidence type="ECO:0000313" key="3">
    <source>
        <dbReference type="EMBL" id="QHW33799.1"/>
    </source>
</evidence>
<keyword evidence="4" id="KW-1185">Reference proteome</keyword>
<organism evidence="3 4">
    <name type="scientific">Paenibacillus rhizovicinus</name>
    <dbReference type="NCBI Taxonomy" id="2704463"/>
    <lineage>
        <taxon>Bacteria</taxon>
        <taxon>Bacillati</taxon>
        <taxon>Bacillota</taxon>
        <taxon>Bacilli</taxon>
        <taxon>Bacillales</taxon>
        <taxon>Paenibacillaceae</taxon>
        <taxon>Paenibacillus</taxon>
    </lineage>
</organism>
<dbReference type="InterPro" id="IPR036812">
    <property type="entry name" value="NAD(P)_OxRdtase_dom_sf"/>
</dbReference>
<dbReference type="Proteomes" id="UP000479114">
    <property type="component" value="Chromosome"/>
</dbReference>
<feature type="domain" description="NADP-dependent oxidoreductase" evidence="2">
    <location>
        <begin position="7"/>
        <end position="198"/>
    </location>
</feature>
<proteinExistence type="predicted"/>
<dbReference type="GO" id="GO:0005829">
    <property type="term" value="C:cytosol"/>
    <property type="evidence" value="ECO:0007669"/>
    <property type="project" value="TreeGrafter"/>
</dbReference>
<accession>A0A6C0P5K8</accession>
<dbReference type="PANTHER" id="PTHR43364">
    <property type="entry name" value="NADH-SPECIFIC METHYLGLYOXAL REDUCTASE-RELATED"/>
    <property type="match status" value="1"/>
</dbReference>
<name>A0A6C0P5K8_9BACL</name>
<protein>
    <submittedName>
        <fullName evidence="3">Aldo/keto reductase</fullName>
    </submittedName>
</protein>
<dbReference type="GO" id="GO:0016491">
    <property type="term" value="F:oxidoreductase activity"/>
    <property type="evidence" value="ECO:0007669"/>
    <property type="project" value="UniProtKB-KW"/>
</dbReference>
<evidence type="ECO:0000256" key="1">
    <source>
        <dbReference type="ARBA" id="ARBA00023002"/>
    </source>
</evidence>
<dbReference type="EMBL" id="CP048286">
    <property type="protein sequence ID" value="QHW33799.1"/>
    <property type="molecule type" value="Genomic_DNA"/>
</dbReference>
<dbReference type="InterPro" id="IPR023210">
    <property type="entry name" value="NADP_OxRdtase_dom"/>
</dbReference>
<sequence length="263" mass="29415">MNKESKLGLGGHSFIEELGNDPHASFEEQCAIVAACLDNGIDLIDTTYYQERVALGHVLKRLGRQDEARIMAWNFFKHPGREHELVDYTPYEPQHLDLMLEELQTDAIDLLVIHAHDDTAKLREELALAQDWVQAGKVKQVALGMAQLGHLRQLPAVHPISAVLAPYNAFHREAKEMFEAAKSLGMDAIALSPFVRGWKLDEIGADKNTAAAILLRWVAAEPLVDHVVVSMRKAEWVHSNLRAVGEGPLTEAEIVQLQEWLAR</sequence>
<gene>
    <name evidence="3" type="ORF">GZH47_25370</name>
</gene>
<keyword evidence="1" id="KW-0560">Oxidoreductase</keyword>
<dbReference type="Gene3D" id="3.20.20.100">
    <property type="entry name" value="NADP-dependent oxidoreductase domain"/>
    <property type="match status" value="1"/>
</dbReference>
<evidence type="ECO:0000313" key="4">
    <source>
        <dbReference type="Proteomes" id="UP000479114"/>
    </source>
</evidence>
<dbReference type="KEGG" id="prz:GZH47_25370"/>
<dbReference type="Pfam" id="PF00248">
    <property type="entry name" value="Aldo_ket_red"/>
    <property type="match status" value="1"/>
</dbReference>